<dbReference type="KEGG" id="sect:A359_00150"/>
<dbReference type="EMBL" id="CP003546">
    <property type="protein sequence ID" value="AFP84424.1"/>
    <property type="molecule type" value="Genomic_DNA"/>
</dbReference>
<dbReference type="HOGENOM" id="CLU_3358413_0_0_6"/>
<evidence type="ECO:0000313" key="2">
    <source>
        <dbReference type="Proteomes" id="UP000003936"/>
    </source>
</evidence>
<proteinExistence type="predicted"/>
<protein>
    <submittedName>
        <fullName evidence="1">Uncharacterized protein</fullName>
    </submittedName>
</protein>
<evidence type="ECO:0000313" key="1">
    <source>
        <dbReference type="EMBL" id="AFP84424.1"/>
    </source>
</evidence>
<keyword evidence="2" id="KW-1185">Reference proteome</keyword>
<name>J3Z2L1_9ENTR</name>
<dbReference type="AlphaFoldDB" id="J3Z2L1"/>
<gene>
    <name evidence="1" type="ORF">A359_00150</name>
</gene>
<sequence>MLLLEKHLENPFYFPPATLERNFTLLFHAVEQVGEL</sequence>
<dbReference type="Proteomes" id="UP000003936">
    <property type="component" value="Chromosome"/>
</dbReference>
<accession>J3Z2L1</accession>
<organism evidence="1 2">
    <name type="scientific">secondary endosymbiont of Ctenarytaina eucalypti</name>
    <dbReference type="NCBI Taxonomy" id="1199245"/>
    <lineage>
        <taxon>Bacteria</taxon>
        <taxon>Pseudomonadati</taxon>
        <taxon>Pseudomonadota</taxon>
        <taxon>Gammaproteobacteria</taxon>
        <taxon>Enterobacterales</taxon>
        <taxon>Enterobacteriaceae</taxon>
        <taxon>aphid secondary symbionts</taxon>
    </lineage>
</organism>
<reference evidence="1 2" key="1">
    <citation type="journal article" date="2012" name="Mol. Biol. Evol.">
        <title>Genome reduction and co-evolution between the primary and secondary bacterial symbionts of psyllids.</title>
        <authorList>
            <person name="Sloan D.B."/>
            <person name="Moran N.A."/>
        </authorList>
    </citation>
    <scope>NUCLEOTIDE SEQUENCE [LARGE SCALE GENOMIC DNA]</scope>
    <source>
        <strain evidence="1">Ceuc_S</strain>
    </source>
</reference>